<evidence type="ECO:0000313" key="4">
    <source>
        <dbReference type="EMBL" id="PTQ59352.1"/>
    </source>
</evidence>
<evidence type="ECO:0000256" key="1">
    <source>
        <dbReference type="SAM" id="MobiDB-lite"/>
    </source>
</evidence>
<dbReference type="InterPro" id="IPR018712">
    <property type="entry name" value="Tle1-like_cat"/>
</dbReference>
<evidence type="ECO:0000313" key="5">
    <source>
        <dbReference type="Proteomes" id="UP000244189"/>
    </source>
</evidence>
<evidence type="ECO:0000259" key="3">
    <source>
        <dbReference type="Pfam" id="PF09994"/>
    </source>
</evidence>
<keyword evidence="2" id="KW-0472">Membrane</keyword>
<feature type="domain" description="T6SS Phospholipase effector Tle1-like catalytic" evidence="3">
    <location>
        <begin position="35"/>
        <end position="332"/>
    </location>
</feature>
<keyword evidence="2" id="KW-1133">Transmembrane helix</keyword>
<keyword evidence="5" id="KW-1185">Reference proteome</keyword>
<proteinExistence type="predicted"/>
<comment type="caution">
    <text evidence="4">The sequence shown here is derived from an EMBL/GenBank/DDBJ whole genome shotgun (WGS) entry which is preliminary data.</text>
</comment>
<dbReference type="RefSeq" id="WP_107959109.1">
    <property type="nucleotide sequence ID" value="NZ_QAOG01000005.1"/>
</dbReference>
<organism evidence="4 5">
    <name type="scientific">Sphingomonas aurantiaca</name>
    <dbReference type="NCBI Taxonomy" id="185949"/>
    <lineage>
        <taxon>Bacteria</taxon>
        <taxon>Pseudomonadati</taxon>
        <taxon>Pseudomonadota</taxon>
        <taxon>Alphaproteobacteria</taxon>
        <taxon>Sphingomonadales</taxon>
        <taxon>Sphingomonadaceae</taxon>
        <taxon>Sphingomonas</taxon>
    </lineage>
</organism>
<dbReference type="PANTHER" id="PTHR33840">
    <property type="match status" value="1"/>
</dbReference>
<accession>A0A2T5GJ64</accession>
<dbReference type="PANTHER" id="PTHR33840:SF1">
    <property type="entry name" value="TLE1 PHOSPHOLIPASE DOMAIN-CONTAINING PROTEIN"/>
    <property type="match status" value="1"/>
</dbReference>
<keyword evidence="2" id="KW-0812">Transmembrane</keyword>
<name>A0A2T5GJ64_9SPHN</name>
<reference evidence="4 5" key="1">
    <citation type="submission" date="2018-04" db="EMBL/GenBank/DDBJ databases">
        <title>Genomic Encyclopedia of Type Strains, Phase III (KMG-III): the genomes of soil and plant-associated and newly described type strains.</title>
        <authorList>
            <person name="Whitman W."/>
        </authorList>
    </citation>
    <scope>NUCLEOTIDE SEQUENCE [LARGE SCALE GENOMIC DNA]</scope>
    <source>
        <strain evidence="4 5">MA101b</strain>
    </source>
</reference>
<sequence length="837" mass="92507">MTGLGNDAALAAPPAFAATSVPDPAITTAAPLTRRHIILFSDGTGNSSAKLFKTNVWRMYEALDLGPAAADREQQLAYYDNGVGTSAFQPLAILSGVFGFGLKRNILDIYRFACRNYRISNDQGGGDRIYGFGFSRGAFTMRLVIALIASQGLVASTSEEELRRLSEDAYRCFRREFKPRRLQWPTLAFRAARDRIITTWRTWRKIPLYDPNKNHHPEIRFVGVWDTVAAYGGPIAEIIRAIDNWFYALSMPDYKLSNKVRQAAHALSIDDERDAFHPLVWDELHEEDETKDGKIAPGRLKQVWFAGMHADVGGGYPDESLSYVSLLWMIHEAQSCGLRTLEVITDRYRALANSAGPIHDSRSGTGGYYRYQPRKIAAWMTTADPGSLYQRDPDNVLKDGSPRGYLRDIFVHESVAARIAGGTDRYAPITLPARIQIAPPEQGGETVPQADNLAPNTPSGSGEAAAPMIDPALRRRFEDPRGGDERVLAMEAVWDLVWWHRIVYFTTLFATAALVLLPLWVRRVPDPPVLADGRTWIGEIVRGIGRFLPNFLEGWIEKVAAHSFYFVVLALLIFALMRVSAALELTLRDRTRSIWADTLARIPTANDAAVGAPAPRLRTARAYQRLMQSAKWTLLPGLIGALMLAALLWLAAGLVTQVRLPTFESDGTLCASPGPVAPLVAVRLDFEPSRTCVPAKRSVTRNHRYALDLTIGEAWSDGKTAATPVGLAADELPRGVGYLGVPLRRVVNAGYLQPAYLIRSPRLWWQLRGSIFIAPLYFARDPGSGIWRATFKAPRDGELFLFANDAVPPFGQVDRFYRGGRGANAGSATITITSDGD</sequence>
<feature type="transmembrane region" description="Helical" evidence="2">
    <location>
        <begin position="634"/>
        <end position="655"/>
    </location>
</feature>
<dbReference type="AlphaFoldDB" id="A0A2T5GJ64"/>
<feature type="transmembrane region" description="Helical" evidence="2">
    <location>
        <begin position="564"/>
        <end position="583"/>
    </location>
</feature>
<dbReference type="EMBL" id="QAOG01000005">
    <property type="protein sequence ID" value="PTQ59352.1"/>
    <property type="molecule type" value="Genomic_DNA"/>
</dbReference>
<protein>
    <submittedName>
        <fullName evidence="4">Uncharacterized protein (DUF2235 family)</fullName>
    </submittedName>
</protein>
<dbReference type="Pfam" id="PF09994">
    <property type="entry name" value="T6SS_Tle1-like_cat"/>
    <property type="match status" value="1"/>
</dbReference>
<feature type="region of interest" description="Disordered" evidence="1">
    <location>
        <begin position="440"/>
        <end position="466"/>
    </location>
</feature>
<evidence type="ECO:0000256" key="2">
    <source>
        <dbReference type="SAM" id="Phobius"/>
    </source>
</evidence>
<dbReference type="Proteomes" id="UP000244189">
    <property type="component" value="Unassembled WGS sequence"/>
</dbReference>
<gene>
    <name evidence="4" type="ORF">C8J26_3096</name>
</gene>